<evidence type="ECO:0000259" key="2">
    <source>
        <dbReference type="Pfam" id="PF01467"/>
    </source>
</evidence>
<gene>
    <name evidence="3" type="ORF">Tci_014255</name>
</gene>
<name>A0A6L2K0K2_TANCI</name>
<dbReference type="InterPro" id="IPR045049">
    <property type="entry name" value="Pcy1-like"/>
</dbReference>
<dbReference type="GO" id="GO:0031210">
    <property type="term" value="F:phosphatidylcholine binding"/>
    <property type="evidence" value="ECO:0007669"/>
    <property type="project" value="TreeGrafter"/>
</dbReference>
<accession>A0A6L2K0K2</accession>
<dbReference type="AlphaFoldDB" id="A0A6L2K0K2"/>
<dbReference type="InterPro" id="IPR014729">
    <property type="entry name" value="Rossmann-like_a/b/a_fold"/>
</dbReference>
<protein>
    <recommendedName>
        <fullName evidence="1">choline-phosphate cytidylyltransferase</fullName>
        <ecNumber evidence="1">2.7.7.15</ecNumber>
    </recommendedName>
</protein>
<dbReference type="PANTHER" id="PTHR10739">
    <property type="entry name" value="CYTIDYLYLTRANSFERASE"/>
    <property type="match status" value="1"/>
</dbReference>
<dbReference type="InterPro" id="IPR004821">
    <property type="entry name" value="Cyt_trans-like"/>
</dbReference>
<dbReference type="Gene3D" id="3.40.50.620">
    <property type="entry name" value="HUPs"/>
    <property type="match status" value="1"/>
</dbReference>
<dbReference type="GO" id="GO:0004105">
    <property type="term" value="F:choline-phosphate cytidylyltransferase activity"/>
    <property type="evidence" value="ECO:0007669"/>
    <property type="project" value="UniProtKB-EC"/>
</dbReference>
<keyword evidence="3" id="KW-0548">Nucleotidyltransferase</keyword>
<sequence length="89" mass="10744">MTDQERYESLRHCKWVDEVIPDALWVMNQEFIDKHQIDYMAHDSLPYDHPKLYPVCSKTIGRSFAQWGYMKAKQWPIAQSIYEWCSMDL</sequence>
<organism evidence="3">
    <name type="scientific">Tanacetum cinerariifolium</name>
    <name type="common">Dalmatian daisy</name>
    <name type="synonym">Chrysanthemum cinerariifolium</name>
    <dbReference type="NCBI Taxonomy" id="118510"/>
    <lineage>
        <taxon>Eukaryota</taxon>
        <taxon>Viridiplantae</taxon>
        <taxon>Streptophyta</taxon>
        <taxon>Embryophyta</taxon>
        <taxon>Tracheophyta</taxon>
        <taxon>Spermatophyta</taxon>
        <taxon>Magnoliopsida</taxon>
        <taxon>eudicotyledons</taxon>
        <taxon>Gunneridae</taxon>
        <taxon>Pentapetalae</taxon>
        <taxon>asterids</taxon>
        <taxon>campanulids</taxon>
        <taxon>Asterales</taxon>
        <taxon>Asteraceae</taxon>
        <taxon>Asteroideae</taxon>
        <taxon>Anthemideae</taxon>
        <taxon>Anthemidinae</taxon>
        <taxon>Tanacetum</taxon>
    </lineage>
</organism>
<keyword evidence="3" id="KW-0808">Transferase</keyword>
<comment type="caution">
    <text evidence="3">The sequence shown here is derived from an EMBL/GenBank/DDBJ whole genome shotgun (WGS) entry which is preliminary data.</text>
</comment>
<dbReference type="PANTHER" id="PTHR10739:SF13">
    <property type="entry name" value="CHOLINE-PHOSPHATE CYTIDYLYLTRANSFERASE"/>
    <property type="match status" value="1"/>
</dbReference>
<reference evidence="3" key="1">
    <citation type="journal article" date="2019" name="Sci. Rep.">
        <title>Draft genome of Tanacetum cinerariifolium, the natural source of mosquito coil.</title>
        <authorList>
            <person name="Yamashiro T."/>
            <person name="Shiraishi A."/>
            <person name="Satake H."/>
            <person name="Nakayama K."/>
        </authorList>
    </citation>
    <scope>NUCLEOTIDE SEQUENCE</scope>
</reference>
<evidence type="ECO:0000313" key="3">
    <source>
        <dbReference type="EMBL" id="GEU42277.1"/>
    </source>
</evidence>
<proteinExistence type="predicted"/>
<evidence type="ECO:0000256" key="1">
    <source>
        <dbReference type="ARBA" id="ARBA00026101"/>
    </source>
</evidence>
<dbReference type="EC" id="2.7.7.15" evidence="1"/>
<feature type="domain" description="Cytidyltransferase-like" evidence="2">
    <location>
        <begin position="2"/>
        <end position="47"/>
    </location>
</feature>
<dbReference type="SUPFAM" id="SSF52374">
    <property type="entry name" value="Nucleotidylyl transferase"/>
    <property type="match status" value="1"/>
</dbReference>
<dbReference type="Pfam" id="PF01467">
    <property type="entry name" value="CTP_transf_like"/>
    <property type="match status" value="1"/>
</dbReference>
<dbReference type="EMBL" id="BKCJ010001548">
    <property type="protein sequence ID" value="GEU42277.1"/>
    <property type="molecule type" value="Genomic_DNA"/>
</dbReference>